<protein>
    <submittedName>
        <fullName evidence="2">Uncharacterized protein</fullName>
    </submittedName>
</protein>
<accession>A0A919JXA3</accession>
<dbReference type="RefSeq" id="WP_203781126.1">
    <property type="nucleotide sequence ID" value="NZ_BOMV01000018.1"/>
</dbReference>
<name>A0A919JXA3_9ACTN</name>
<evidence type="ECO:0000313" key="3">
    <source>
        <dbReference type="Proteomes" id="UP000636960"/>
    </source>
</evidence>
<feature type="compositionally biased region" description="Basic residues" evidence="1">
    <location>
        <begin position="76"/>
        <end position="95"/>
    </location>
</feature>
<feature type="region of interest" description="Disordered" evidence="1">
    <location>
        <begin position="64"/>
        <end position="95"/>
    </location>
</feature>
<dbReference type="AlphaFoldDB" id="A0A919JXA3"/>
<comment type="caution">
    <text evidence="2">The sequence shown here is derived from an EMBL/GenBank/DDBJ whole genome shotgun (WGS) entry which is preliminary data.</text>
</comment>
<proteinExistence type="predicted"/>
<reference evidence="2" key="1">
    <citation type="submission" date="2021-01" db="EMBL/GenBank/DDBJ databases">
        <title>Whole genome shotgun sequence of Actinoplanes rishiriensis NBRC 108556.</title>
        <authorList>
            <person name="Komaki H."/>
            <person name="Tamura T."/>
        </authorList>
    </citation>
    <scope>NUCLEOTIDE SEQUENCE</scope>
    <source>
        <strain evidence="2">NBRC 108556</strain>
    </source>
</reference>
<gene>
    <name evidence="2" type="ORF">Ari01nite_22830</name>
</gene>
<sequence>MTNAVIYVQADRFHANAARCLDYCSTMRYQVAGLVCGDWAAAVRMVDNGLAAVIVVPSLTDQDPATQPRIEVAPKRTNRRRPTRRPRNASRLAAR</sequence>
<dbReference type="Proteomes" id="UP000636960">
    <property type="component" value="Unassembled WGS sequence"/>
</dbReference>
<evidence type="ECO:0000313" key="2">
    <source>
        <dbReference type="EMBL" id="GIE94818.1"/>
    </source>
</evidence>
<keyword evidence="3" id="KW-1185">Reference proteome</keyword>
<organism evidence="2 3">
    <name type="scientific">Paractinoplanes rishiriensis</name>
    <dbReference type="NCBI Taxonomy" id="1050105"/>
    <lineage>
        <taxon>Bacteria</taxon>
        <taxon>Bacillati</taxon>
        <taxon>Actinomycetota</taxon>
        <taxon>Actinomycetes</taxon>
        <taxon>Micromonosporales</taxon>
        <taxon>Micromonosporaceae</taxon>
        <taxon>Paractinoplanes</taxon>
    </lineage>
</organism>
<evidence type="ECO:0000256" key="1">
    <source>
        <dbReference type="SAM" id="MobiDB-lite"/>
    </source>
</evidence>
<dbReference type="EMBL" id="BOMV01000018">
    <property type="protein sequence ID" value="GIE94818.1"/>
    <property type="molecule type" value="Genomic_DNA"/>
</dbReference>